<dbReference type="AlphaFoldDB" id="A0A8H3IK70"/>
<organism evidence="2 3">
    <name type="scientific">Gomphillus americanus</name>
    <dbReference type="NCBI Taxonomy" id="1940652"/>
    <lineage>
        <taxon>Eukaryota</taxon>
        <taxon>Fungi</taxon>
        <taxon>Dikarya</taxon>
        <taxon>Ascomycota</taxon>
        <taxon>Pezizomycotina</taxon>
        <taxon>Lecanoromycetes</taxon>
        <taxon>OSLEUM clade</taxon>
        <taxon>Ostropomycetidae</taxon>
        <taxon>Ostropales</taxon>
        <taxon>Graphidaceae</taxon>
        <taxon>Gomphilloideae</taxon>
        <taxon>Gomphillus</taxon>
    </lineage>
</organism>
<feature type="compositionally biased region" description="Gly residues" evidence="1">
    <location>
        <begin position="75"/>
        <end position="84"/>
    </location>
</feature>
<dbReference type="PANTHER" id="PTHR37014">
    <property type="entry name" value="EXPRESSION LETHALITY PROTEIN HEL10, PUTATIVE (AFU_ORTHOLOGUE AFUA_1G06580)-RELATED"/>
    <property type="match status" value="1"/>
</dbReference>
<name>A0A8H3IK70_9LECA</name>
<reference evidence="2" key="1">
    <citation type="submission" date="2021-03" db="EMBL/GenBank/DDBJ databases">
        <authorList>
            <person name="Tagirdzhanova G."/>
        </authorList>
    </citation>
    <scope>NUCLEOTIDE SEQUENCE</scope>
</reference>
<sequence>MSDPYNQYPPQGHYGHSPAPSGGYGAPSYQQQGGYNQGYPQQQQGYGSGYGSPAPSEFGPPQRRDSYGPPASGGFQHGYEGGQFGSYEASNPQGHAGYYGQQHNTQQQHYDSSQQQVQHYQGNQQNYDAQSQEQYRDPNGPPGSDFNPGGPEGAEGERGLGSALAGGTAGYFLGRKKNHGFLGAVGGAIVGNIVGNKLKEHGNQGHHGHHGHHGQQGGFGGSSWGGGRW</sequence>
<dbReference type="GO" id="GO:0019867">
    <property type="term" value="C:outer membrane"/>
    <property type="evidence" value="ECO:0007669"/>
    <property type="project" value="InterPro"/>
</dbReference>
<evidence type="ECO:0008006" key="4">
    <source>
        <dbReference type="Google" id="ProtNLM"/>
    </source>
</evidence>
<feature type="compositionally biased region" description="Gly residues" evidence="1">
    <location>
        <begin position="214"/>
        <end position="229"/>
    </location>
</feature>
<gene>
    <name evidence="2" type="ORF">GOMPHAMPRED_005810</name>
</gene>
<evidence type="ECO:0000313" key="3">
    <source>
        <dbReference type="Proteomes" id="UP000664169"/>
    </source>
</evidence>
<feature type="compositionally biased region" description="Basic residues" evidence="1">
    <location>
        <begin position="204"/>
        <end position="213"/>
    </location>
</feature>
<dbReference type="OrthoDB" id="4160698at2759"/>
<dbReference type="EMBL" id="CAJPDQ010000037">
    <property type="protein sequence ID" value="CAF9931072.1"/>
    <property type="molecule type" value="Genomic_DNA"/>
</dbReference>
<dbReference type="Proteomes" id="UP000664169">
    <property type="component" value="Unassembled WGS sequence"/>
</dbReference>
<comment type="caution">
    <text evidence="2">The sequence shown here is derived from an EMBL/GenBank/DDBJ whole genome shotgun (WGS) entry which is preliminary data.</text>
</comment>
<feature type="compositionally biased region" description="Low complexity" evidence="1">
    <location>
        <begin position="106"/>
        <end position="126"/>
    </location>
</feature>
<feature type="compositionally biased region" description="Low complexity" evidence="1">
    <location>
        <begin position="27"/>
        <end position="45"/>
    </location>
</feature>
<proteinExistence type="predicted"/>
<evidence type="ECO:0000313" key="2">
    <source>
        <dbReference type="EMBL" id="CAF9931072.1"/>
    </source>
</evidence>
<keyword evidence="3" id="KW-1185">Reference proteome</keyword>
<dbReference type="PANTHER" id="PTHR37014:SF10">
    <property type="entry name" value="RICH PROTEIN MS8, PUTATIVE (AFU_ORTHOLOGUE AFUA_7G05650)-RELATED"/>
    <property type="match status" value="1"/>
</dbReference>
<feature type="region of interest" description="Disordered" evidence="1">
    <location>
        <begin position="202"/>
        <end position="229"/>
    </location>
</feature>
<feature type="region of interest" description="Disordered" evidence="1">
    <location>
        <begin position="1"/>
        <end position="161"/>
    </location>
</feature>
<protein>
    <recommendedName>
        <fullName evidence="4">Glycine zipper 2TM domain-containing protein</fullName>
    </recommendedName>
</protein>
<accession>A0A8H3IK70</accession>
<evidence type="ECO:0000256" key="1">
    <source>
        <dbReference type="SAM" id="MobiDB-lite"/>
    </source>
</evidence>